<dbReference type="AlphaFoldDB" id="A0A6P0UST3"/>
<dbReference type="InterPro" id="IPR014973">
    <property type="entry name" value="DUF1835"/>
</dbReference>
<dbReference type="RefSeq" id="WP_163606466.1">
    <property type="nucleotide sequence ID" value="NZ_JAABOO010000002.1"/>
</dbReference>
<keyword evidence="3" id="KW-1185">Reference proteome</keyword>
<evidence type="ECO:0000313" key="3">
    <source>
        <dbReference type="Proteomes" id="UP000468581"/>
    </source>
</evidence>
<feature type="domain" description="DUF1835" evidence="1">
    <location>
        <begin position="6"/>
        <end position="114"/>
    </location>
</feature>
<dbReference type="Pfam" id="PF08874">
    <property type="entry name" value="DUF1835"/>
    <property type="match status" value="1"/>
</dbReference>
<name>A0A6P0UST3_9FLAO</name>
<dbReference type="Proteomes" id="UP000468581">
    <property type="component" value="Unassembled WGS sequence"/>
</dbReference>
<sequence>MSKILHITNGDSFTSILQKLRLEGEIITWREMLCEGKTVTDVGSETFWKVRYDYLSKAYKVTKRKFVDFTLKEYRDLCNHKKQQEIILWFEYDLFCQINMIAVLSWLKKHRKDVKVSLVSSGKEDDTDKLYGLSELSEEKLLELYKNRLVLSQDDIEYADYIWQLYCSDNPLRLETFTKFNASQLKYLPNAIEAHIQRFPTVKNGLNYLENKALDVAAAHKFESKEKLVGHMLRDQGYYGLGDLQFFKMLYDMKPLFRTFNPVNLSKLGKRVLDKSENFYSQIKDDTMYLGGTQKYGFLYHEESARLLKL</sequence>
<reference evidence="2 3" key="1">
    <citation type="submission" date="2020-01" db="EMBL/GenBank/DDBJ databases">
        <title>Leptobacterium flavescens.</title>
        <authorList>
            <person name="Wang G."/>
        </authorList>
    </citation>
    <scope>NUCLEOTIDE SEQUENCE [LARGE SCALE GENOMIC DNA]</scope>
    <source>
        <strain evidence="2 3">KCTC 22160</strain>
    </source>
</reference>
<dbReference type="EMBL" id="JAABOO010000002">
    <property type="protein sequence ID" value="NER13426.1"/>
    <property type="molecule type" value="Genomic_DNA"/>
</dbReference>
<evidence type="ECO:0000313" key="2">
    <source>
        <dbReference type="EMBL" id="NER13426.1"/>
    </source>
</evidence>
<protein>
    <submittedName>
        <fullName evidence="2">DUF1835 domain-containing protein</fullName>
    </submittedName>
</protein>
<gene>
    <name evidence="2" type="ORF">GWK08_08265</name>
</gene>
<organism evidence="2 3">
    <name type="scientific">Leptobacterium flavescens</name>
    <dbReference type="NCBI Taxonomy" id="472055"/>
    <lineage>
        <taxon>Bacteria</taxon>
        <taxon>Pseudomonadati</taxon>
        <taxon>Bacteroidota</taxon>
        <taxon>Flavobacteriia</taxon>
        <taxon>Flavobacteriales</taxon>
        <taxon>Flavobacteriaceae</taxon>
        <taxon>Leptobacterium</taxon>
    </lineage>
</organism>
<proteinExistence type="predicted"/>
<accession>A0A6P0UST3</accession>
<evidence type="ECO:0000259" key="1">
    <source>
        <dbReference type="Pfam" id="PF08874"/>
    </source>
</evidence>
<comment type="caution">
    <text evidence="2">The sequence shown here is derived from an EMBL/GenBank/DDBJ whole genome shotgun (WGS) entry which is preliminary data.</text>
</comment>